<dbReference type="PRINTS" id="PR01011">
    <property type="entry name" value="GLUTPROXDASE"/>
</dbReference>
<sequence length="203" mass="22812">MAWSDTSTYGLWATFCGLLAVVHAGVMMDCNQPANDNRTIYDFSLKNVHQNVTINLSDYRGKVVLIVNVATYCALTHHYFGLNALQSKYSDQDFVILGFPCNQFLMQEPGANGTEIMNGIKYVRPGGGFVPNFQLFEKIEVNGVNEHILYIYLKSVCPPTATVFNQTRLFYTPIKASDVAWNFEAFLIGYDGKEVSIGREKHD</sequence>
<dbReference type="AlphaFoldDB" id="A0A2C9JW73"/>
<dbReference type="STRING" id="6526.A0A2C9JW73"/>
<dbReference type="PROSITE" id="PS00763">
    <property type="entry name" value="GLUTATHIONE_PEROXID_2"/>
    <property type="match status" value="1"/>
</dbReference>
<dbReference type="InterPro" id="IPR029759">
    <property type="entry name" value="GPX_AS"/>
</dbReference>
<dbReference type="InterPro" id="IPR029760">
    <property type="entry name" value="GPX_CS"/>
</dbReference>
<dbReference type="PROSITE" id="PS00460">
    <property type="entry name" value="GLUTATHIONE_PEROXID_1"/>
    <property type="match status" value="1"/>
</dbReference>
<dbReference type="CDD" id="cd00340">
    <property type="entry name" value="GSH_Peroxidase"/>
    <property type="match status" value="1"/>
</dbReference>
<comment type="similarity">
    <text evidence="1 4">Belongs to the glutathione peroxidase family.</text>
</comment>
<dbReference type="PIRSF" id="PIRSF000303">
    <property type="entry name" value="Glutathion_perox"/>
    <property type="match status" value="1"/>
</dbReference>
<dbReference type="GO" id="GO:0004602">
    <property type="term" value="F:glutathione peroxidase activity"/>
    <property type="evidence" value="ECO:0007669"/>
    <property type="project" value="TreeGrafter"/>
</dbReference>
<accession>A0A2C9JW73</accession>
<evidence type="ECO:0000313" key="6">
    <source>
        <dbReference type="Proteomes" id="UP000076420"/>
    </source>
</evidence>
<dbReference type="Gene3D" id="3.40.30.10">
    <property type="entry name" value="Glutaredoxin"/>
    <property type="match status" value="1"/>
</dbReference>
<dbReference type="PROSITE" id="PS51355">
    <property type="entry name" value="GLUTATHIONE_PEROXID_3"/>
    <property type="match status" value="1"/>
</dbReference>
<evidence type="ECO:0000256" key="3">
    <source>
        <dbReference type="ARBA" id="ARBA00023002"/>
    </source>
</evidence>
<evidence type="ECO:0000256" key="4">
    <source>
        <dbReference type="RuleBase" id="RU000499"/>
    </source>
</evidence>
<protein>
    <recommendedName>
        <fullName evidence="4">Glutathione peroxidase</fullName>
    </recommendedName>
</protein>
<dbReference type="EnsemblMetazoa" id="BGLB008980-RC">
    <property type="protein sequence ID" value="BGLB008980-PC"/>
    <property type="gene ID" value="BGLB008980"/>
</dbReference>
<keyword evidence="3 4" id="KW-0560">Oxidoreductase</keyword>
<evidence type="ECO:0000256" key="1">
    <source>
        <dbReference type="ARBA" id="ARBA00006926"/>
    </source>
</evidence>
<dbReference type="InterPro" id="IPR036249">
    <property type="entry name" value="Thioredoxin-like_sf"/>
</dbReference>
<dbReference type="PANTHER" id="PTHR11592:SF81">
    <property type="entry name" value="GLUTATHIONE PEROXIDASE"/>
    <property type="match status" value="1"/>
</dbReference>
<dbReference type="Pfam" id="PF00255">
    <property type="entry name" value="GSHPx"/>
    <property type="match status" value="1"/>
</dbReference>
<dbReference type="GO" id="GO:0006979">
    <property type="term" value="P:response to oxidative stress"/>
    <property type="evidence" value="ECO:0007669"/>
    <property type="project" value="InterPro"/>
</dbReference>
<dbReference type="SUPFAM" id="SSF52833">
    <property type="entry name" value="Thioredoxin-like"/>
    <property type="match status" value="1"/>
</dbReference>
<reference evidence="5" key="1">
    <citation type="submission" date="2020-05" db="UniProtKB">
        <authorList>
            <consortium name="EnsemblMetazoa"/>
        </authorList>
    </citation>
    <scope>IDENTIFICATION</scope>
    <source>
        <strain evidence="5">BB02</strain>
    </source>
</reference>
<dbReference type="InterPro" id="IPR000889">
    <property type="entry name" value="Glutathione_peroxidase"/>
</dbReference>
<evidence type="ECO:0000256" key="2">
    <source>
        <dbReference type="ARBA" id="ARBA00022559"/>
    </source>
</evidence>
<evidence type="ECO:0000313" key="5">
    <source>
        <dbReference type="EnsemblMetazoa" id="BGLB008980-PC"/>
    </source>
</evidence>
<name>A0A2C9JW73_BIOGL</name>
<dbReference type="Proteomes" id="UP000076420">
    <property type="component" value="Unassembled WGS sequence"/>
</dbReference>
<dbReference type="VEuPathDB" id="VectorBase:BGLAX_042648"/>
<organism evidence="5 6">
    <name type="scientific">Biomphalaria glabrata</name>
    <name type="common">Bloodfluke planorb</name>
    <name type="synonym">Freshwater snail</name>
    <dbReference type="NCBI Taxonomy" id="6526"/>
    <lineage>
        <taxon>Eukaryota</taxon>
        <taxon>Metazoa</taxon>
        <taxon>Spiralia</taxon>
        <taxon>Lophotrochozoa</taxon>
        <taxon>Mollusca</taxon>
        <taxon>Gastropoda</taxon>
        <taxon>Heterobranchia</taxon>
        <taxon>Euthyneura</taxon>
        <taxon>Panpulmonata</taxon>
        <taxon>Hygrophila</taxon>
        <taxon>Lymnaeoidea</taxon>
        <taxon>Planorbidae</taxon>
        <taxon>Biomphalaria</taxon>
    </lineage>
</organism>
<keyword evidence="2 4" id="KW-0575">Peroxidase</keyword>
<dbReference type="VEuPathDB" id="VectorBase:BGLB008980"/>
<proteinExistence type="inferred from homology"/>
<dbReference type="PANTHER" id="PTHR11592">
    <property type="entry name" value="GLUTATHIONE PEROXIDASE"/>
    <property type="match status" value="1"/>
</dbReference>